<evidence type="ECO:0000313" key="2">
    <source>
        <dbReference type="EMBL" id="BED91678.1"/>
    </source>
</evidence>
<dbReference type="EMBL" id="AP027924">
    <property type="protein sequence ID" value="BED91678.1"/>
    <property type="molecule type" value="Genomic_DNA"/>
</dbReference>
<feature type="compositionally biased region" description="Basic and acidic residues" evidence="1">
    <location>
        <begin position="107"/>
        <end position="119"/>
    </location>
</feature>
<protein>
    <submittedName>
        <fullName evidence="2">Uncharacterized protein</fullName>
    </submittedName>
</protein>
<evidence type="ECO:0000256" key="1">
    <source>
        <dbReference type="SAM" id="MobiDB-lite"/>
    </source>
</evidence>
<sequence length="125" mass="14372">MLDNLTYLETKTEKYPMAFTLNVMESIQNEYGTLNNWSKLLQDEKEPNIKALKFFILEAIKEGIEIENKDTKPPNMKEVGRILTEVGTQKSAETIKNLIVNSTKTSENSKSEQDLKNEKTTQNQE</sequence>
<accession>A0AA48KWT7</accession>
<gene>
    <name evidence="2" type="ORF">CfP315_0190</name>
</gene>
<dbReference type="AlphaFoldDB" id="A0AA48KWT7"/>
<organism evidence="2">
    <name type="scientific">Candidatus Improbicoccus pseudotrichonymphae</name>
    <dbReference type="NCBI Taxonomy" id="3033792"/>
    <lineage>
        <taxon>Bacteria</taxon>
        <taxon>Bacillati</taxon>
        <taxon>Bacillota</taxon>
        <taxon>Clostridia</taxon>
        <taxon>Candidatus Improbicoccus</taxon>
    </lineage>
</organism>
<dbReference type="KEGG" id="ips:CfP315_0190"/>
<proteinExistence type="predicted"/>
<feature type="region of interest" description="Disordered" evidence="1">
    <location>
        <begin position="100"/>
        <end position="125"/>
    </location>
</feature>
<dbReference type="Proteomes" id="UP001337580">
    <property type="component" value="Chromosome"/>
</dbReference>
<reference evidence="2" key="1">
    <citation type="journal article" date="2023" name="ISME J.">
        <title>Emergence of putative energy parasites within Clostridia revealed by genome analysis of a novel endosymbiotic clade.</title>
        <authorList>
            <person name="Takahashi K."/>
            <person name="Kuwahara H."/>
            <person name="Horikawa Y."/>
            <person name="Izawa K."/>
            <person name="Kato D."/>
            <person name="Inagaki T."/>
            <person name="Yuki M."/>
            <person name="Ohkuma M."/>
            <person name="Hongoh Y."/>
        </authorList>
    </citation>
    <scope>NUCLEOTIDE SEQUENCE</scope>
    <source>
        <strain evidence="2">CfP3-15</strain>
    </source>
</reference>
<name>A0AA48KWT7_9FIRM</name>